<feature type="region of interest" description="Disordered" evidence="7">
    <location>
        <begin position="493"/>
        <end position="518"/>
    </location>
</feature>
<evidence type="ECO:0000313" key="9">
    <source>
        <dbReference type="EMBL" id="PWA19267.1"/>
    </source>
</evidence>
<dbReference type="PROSITE" id="PS00108">
    <property type="entry name" value="PROTEIN_KINASE_ST"/>
    <property type="match status" value="1"/>
</dbReference>
<dbReference type="STRING" id="33528.ENSGAFP00000030107"/>
<evidence type="ECO:0000256" key="4">
    <source>
        <dbReference type="ARBA" id="ARBA00022777"/>
    </source>
</evidence>
<feature type="domain" description="Protein kinase" evidence="8">
    <location>
        <begin position="68"/>
        <end position="391"/>
    </location>
</feature>
<sequence>MALNNSRARAKKGRLRRYCPAFVLITCAICRRGNNTPIAKLKNIMEEEIKLNLKLEKYVVLQGKLSVYHTEGFLGEGSYGTVVKCTKLDNEELVAVKVLRKDCFKEGKKEAKILRKILQLDPEKNNLLKFIESFKYKGYLCLAFEILDVSVFDFIKSRGFVPLSLSEIRVIAQQLLEALNALKSAGLVHADIKPDNIMFVNHRSQPLKVKLIDFGLAVKVSKLWFVGTVQAIGYRAPEVILGLKMDESVDMWSLGCSLAYMYLGYNLYPTHCVYEVIRAIVQIHGQPPDDVLKDGMDVQHFFTKLTDSSHCKFRLNTPAEYTNATGYGTQFKSGIYNRLRSLNDLLKTRPRPVNPMEREDSLGFISLLKKMLVVDPDARITPGDALGHRFITLKYFSGERNNSYGASASKMVTDCRIHEFAVSHYVSSSEEAGITMEDAAERLSGEARDSVLIINTKIPSSNITNTLFKDFKPSFSDKEQPRRVLMKVRPCFKAQQEGTDQTDTAADGRNDEPSEKEQMGRTFIKVKPYFYANQESAETIVKTSGKSKFTPPAFGHRSRQKRSESKASGKVLKNIEWKERTIIKVKPYSVADQERKDRADTEDASSEKAKFTNTETSKKCSATEREAIFCIERNTPHFVEVKARKTSAKKTWNFFSWLIKFISCNKK</sequence>
<name>A0A315V8P0_GAMAF</name>
<dbReference type="SUPFAM" id="SSF56112">
    <property type="entry name" value="Protein kinase-like (PK-like)"/>
    <property type="match status" value="1"/>
</dbReference>
<feature type="region of interest" description="Disordered" evidence="7">
    <location>
        <begin position="591"/>
        <end position="610"/>
    </location>
</feature>
<dbReference type="AlphaFoldDB" id="A0A315V8P0"/>
<dbReference type="GO" id="GO:0004674">
    <property type="term" value="F:protein serine/threonine kinase activity"/>
    <property type="evidence" value="ECO:0007669"/>
    <property type="project" value="UniProtKB-KW"/>
</dbReference>
<organism evidence="9 10">
    <name type="scientific">Gambusia affinis</name>
    <name type="common">Western mosquitofish</name>
    <name type="synonym">Heterandria affinis</name>
    <dbReference type="NCBI Taxonomy" id="33528"/>
    <lineage>
        <taxon>Eukaryota</taxon>
        <taxon>Metazoa</taxon>
        <taxon>Chordata</taxon>
        <taxon>Craniata</taxon>
        <taxon>Vertebrata</taxon>
        <taxon>Euteleostomi</taxon>
        <taxon>Actinopterygii</taxon>
        <taxon>Neopterygii</taxon>
        <taxon>Teleostei</taxon>
        <taxon>Neoteleostei</taxon>
        <taxon>Acanthomorphata</taxon>
        <taxon>Ovalentaria</taxon>
        <taxon>Atherinomorphae</taxon>
        <taxon>Cyprinodontiformes</taxon>
        <taxon>Poeciliidae</taxon>
        <taxon>Poeciliinae</taxon>
        <taxon>Gambusia</taxon>
    </lineage>
</organism>
<dbReference type="PROSITE" id="PS50011">
    <property type="entry name" value="PROTEIN_KINASE_DOM"/>
    <property type="match status" value="1"/>
</dbReference>
<feature type="binding site" evidence="6">
    <location>
        <position position="97"/>
    </location>
    <ligand>
        <name>ATP</name>
        <dbReference type="ChEBI" id="CHEBI:30616"/>
    </ligand>
</feature>
<dbReference type="GO" id="GO:0007224">
    <property type="term" value="P:smoothened signaling pathway"/>
    <property type="evidence" value="ECO:0007669"/>
    <property type="project" value="TreeGrafter"/>
</dbReference>
<dbReference type="Gene3D" id="1.10.510.10">
    <property type="entry name" value="Transferase(Phosphotransferase) domain 1"/>
    <property type="match status" value="1"/>
</dbReference>
<keyword evidence="3 6" id="KW-0547">Nucleotide-binding</keyword>
<dbReference type="GO" id="GO:0005524">
    <property type="term" value="F:ATP binding"/>
    <property type="evidence" value="ECO:0007669"/>
    <property type="project" value="UniProtKB-UniRule"/>
</dbReference>
<dbReference type="GO" id="GO:0004713">
    <property type="term" value="F:protein tyrosine kinase activity"/>
    <property type="evidence" value="ECO:0007669"/>
    <property type="project" value="TreeGrafter"/>
</dbReference>
<dbReference type="Gene3D" id="3.30.200.20">
    <property type="entry name" value="Phosphorylase Kinase, domain 1"/>
    <property type="match status" value="1"/>
</dbReference>
<dbReference type="GO" id="GO:0003713">
    <property type="term" value="F:transcription coactivator activity"/>
    <property type="evidence" value="ECO:0007669"/>
    <property type="project" value="TreeGrafter"/>
</dbReference>
<dbReference type="InterPro" id="IPR008271">
    <property type="entry name" value="Ser/Thr_kinase_AS"/>
</dbReference>
<keyword evidence="1" id="KW-0723">Serine/threonine-protein kinase</keyword>
<evidence type="ECO:0000256" key="6">
    <source>
        <dbReference type="PROSITE-ProRule" id="PRU10141"/>
    </source>
</evidence>
<feature type="non-terminal residue" evidence="9">
    <location>
        <position position="667"/>
    </location>
</feature>
<keyword evidence="5 6" id="KW-0067">ATP-binding</keyword>
<keyword evidence="4" id="KW-0418">Kinase</keyword>
<dbReference type="GO" id="GO:0016605">
    <property type="term" value="C:PML body"/>
    <property type="evidence" value="ECO:0007669"/>
    <property type="project" value="TreeGrafter"/>
</dbReference>
<evidence type="ECO:0000256" key="2">
    <source>
        <dbReference type="ARBA" id="ARBA00022679"/>
    </source>
</evidence>
<evidence type="ECO:0000313" key="10">
    <source>
        <dbReference type="Proteomes" id="UP000250572"/>
    </source>
</evidence>
<comment type="caution">
    <text evidence="9">The sequence shown here is derived from an EMBL/GenBank/DDBJ whole genome shotgun (WGS) entry which is preliminary data.</text>
</comment>
<gene>
    <name evidence="9" type="ORF">CCH79_00014658</name>
</gene>
<reference evidence="9 10" key="1">
    <citation type="journal article" date="2018" name="G3 (Bethesda)">
        <title>A High-Quality Reference Genome for the Invasive Mosquitofish Gambusia affinis Using a Chicago Library.</title>
        <authorList>
            <person name="Hoffberg S.L."/>
            <person name="Troendle N.J."/>
            <person name="Glenn T.C."/>
            <person name="Mahmud O."/>
            <person name="Louha S."/>
            <person name="Chalopin D."/>
            <person name="Bennetzen J.L."/>
            <person name="Mauricio R."/>
        </authorList>
    </citation>
    <scope>NUCLEOTIDE SEQUENCE [LARGE SCALE GENOMIC DNA]</scope>
    <source>
        <strain evidence="9">NE01/NJP1002.9</strain>
        <tissue evidence="9">Muscle</tissue>
    </source>
</reference>
<protein>
    <recommendedName>
        <fullName evidence="8">Protein kinase domain-containing protein</fullName>
    </recommendedName>
</protein>
<dbReference type="GO" id="GO:0042771">
    <property type="term" value="P:intrinsic apoptotic signaling pathway in response to DNA damage by p53 class mediator"/>
    <property type="evidence" value="ECO:0007669"/>
    <property type="project" value="TreeGrafter"/>
</dbReference>
<proteinExistence type="predicted"/>
<dbReference type="InterPro" id="IPR050494">
    <property type="entry name" value="Ser_Thr_dual-spec_kinase"/>
</dbReference>
<feature type="region of interest" description="Disordered" evidence="7">
    <location>
        <begin position="548"/>
        <end position="568"/>
    </location>
</feature>
<keyword evidence="10" id="KW-1185">Reference proteome</keyword>
<dbReference type="Pfam" id="PF00069">
    <property type="entry name" value="Pkinase"/>
    <property type="match status" value="1"/>
</dbReference>
<dbReference type="InterPro" id="IPR017441">
    <property type="entry name" value="Protein_kinase_ATP_BS"/>
</dbReference>
<dbReference type="GO" id="GO:0005737">
    <property type="term" value="C:cytoplasm"/>
    <property type="evidence" value="ECO:0007669"/>
    <property type="project" value="TreeGrafter"/>
</dbReference>
<evidence type="ECO:0000256" key="3">
    <source>
        <dbReference type="ARBA" id="ARBA00022741"/>
    </source>
</evidence>
<dbReference type="EMBL" id="NHOQ01002164">
    <property type="protein sequence ID" value="PWA19267.1"/>
    <property type="molecule type" value="Genomic_DNA"/>
</dbReference>
<dbReference type="PANTHER" id="PTHR24058:SF53">
    <property type="entry name" value="HOMEODOMAIN-INTERACTING PROTEIN KINASE 2"/>
    <property type="match status" value="1"/>
</dbReference>
<feature type="compositionally biased region" description="Basic and acidic residues" evidence="7">
    <location>
        <begin position="592"/>
        <end position="610"/>
    </location>
</feature>
<dbReference type="InterPro" id="IPR011009">
    <property type="entry name" value="Kinase-like_dom_sf"/>
</dbReference>
<dbReference type="Proteomes" id="UP000250572">
    <property type="component" value="Unassembled WGS sequence"/>
</dbReference>
<dbReference type="PROSITE" id="PS00107">
    <property type="entry name" value="PROTEIN_KINASE_ATP"/>
    <property type="match status" value="1"/>
</dbReference>
<accession>A0A315V8P0</accession>
<evidence type="ECO:0000259" key="8">
    <source>
        <dbReference type="PROSITE" id="PS50011"/>
    </source>
</evidence>
<dbReference type="SMART" id="SM00220">
    <property type="entry name" value="S_TKc"/>
    <property type="match status" value="1"/>
</dbReference>
<dbReference type="GO" id="GO:0046332">
    <property type="term" value="F:SMAD binding"/>
    <property type="evidence" value="ECO:0007669"/>
    <property type="project" value="TreeGrafter"/>
</dbReference>
<evidence type="ECO:0000256" key="5">
    <source>
        <dbReference type="ARBA" id="ARBA00022840"/>
    </source>
</evidence>
<evidence type="ECO:0000256" key="7">
    <source>
        <dbReference type="SAM" id="MobiDB-lite"/>
    </source>
</evidence>
<feature type="compositionally biased region" description="Basic and acidic residues" evidence="7">
    <location>
        <begin position="506"/>
        <end position="518"/>
    </location>
</feature>
<dbReference type="PANTHER" id="PTHR24058">
    <property type="entry name" value="DUAL SPECIFICITY PROTEIN KINASE"/>
    <property type="match status" value="1"/>
</dbReference>
<keyword evidence="2" id="KW-0808">Transferase</keyword>
<dbReference type="GO" id="GO:0045944">
    <property type="term" value="P:positive regulation of transcription by RNA polymerase II"/>
    <property type="evidence" value="ECO:0007669"/>
    <property type="project" value="TreeGrafter"/>
</dbReference>
<dbReference type="GO" id="GO:0003714">
    <property type="term" value="F:transcription corepressor activity"/>
    <property type="evidence" value="ECO:0007669"/>
    <property type="project" value="TreeGrafter"/>
</dbReference>
<evidence type="ECO:0000256" key="1">
    <source>
        <dbReference type="ARBA" id="ARBA00022527"/>
    </source>
</evidence>
<dbReference type="InterPro" id="IPR000719">
    <property type="entry name" value="Prot_kinase_dom"/>
</dbReference>